<evidence type="ECO:0000313" key="1">
    <source>
        <dbReference type="EMBL" id="KRY07407.1"/>
    </source>
</evidence>
<keyword evidence="2" id="KW-1185">Reference proteome</keyword>
<proteinExistence type="predicted"/>
<protein>
    <submittedName>
        <fullName evidence="1">Uncharacterized protein</fullName>
    </submittedName>
</protein>
<organism evidence="1 2">
    <name type="scientific">Trichinella spiralis</name>
    <name type="common">Trichina worm</name>
    <dbReference type="NCBI Taxonomy" id="6334"/>
    <lineage>
        <taxon>Eukaryota</taxon>
        <taxon>Metazoa</taxon>
        <taxon>Ecdysozoa</taxon>
        <taxon>Nematoda</taxon>
        <taxon>Enoplea</taxon>
        <taxon>Dorylaimia</taxon>
        <taxon>Trichinellida</taxon>
        <taxon>Trichinellidae</taxon>
        <taxon>Trichinella</taxon>
    </lineage>
</organism>
<sequence>MNSTNEAEKRLKHLCVINNLLSTLTKGIGATEI</sequence>
<dbReference type="EMBL" id="JYDH01002786">
    <property type="protein sequence ID" value="KRY07407.1"/>
    <property type="molecule type" value="Genomic_DNA"/>
</dbReference>
<dbReference type="InParanoid" id="A0A0V0Z4C9"/>
<dbReference type="AlphaFoldDB" id="A0A0V0Z4C9"/>
<reference evidence="1 2" key="1">
    <citation type="submission" date="2015-01" db="EMBL/GenBank/DDBJ databases">
        <title>Evolution of Trichinella species and genotypes.</title>
        <authorList>
            <person name="Korhonen P.K."/>
            <person name="Edoardo P."/>
            <person name="Giuseppe L.R."/>
            <person name="Gasser R.B."/>
        </authorList>
    </citation>
    <scope>NUCLEOTIDE SEQUENCE [LARGE SCALE GENOMIC DNA]</scope>
    <source>
        <strain evidence="1">ISS3</strain>
    </source>
</reference>
<accession>A0A0V0Z4C9</accession>
<comment type="caution">
    <text evidence="1">The sequence shown here is derived from an EMBL/GenBank/DDBJ whole genome shotgun (WGS) entry which is preliminary data.</text>
</comment>
<gene>
    <name evidence="1" type="ORF">T01_15120</name>
</gene>
<name>A0A0V0Z4C9_TRISP</name>
<dbReference type="Proteomes" id="UP000054776">
    <property type="component" value="Unassembled WGS sequence"/>
</dbReference>
<evidence type="ECO:0000313" key="2">
    <source>
        <dbReference type="Proteomes" id="UP000054776"/>
    </source>
</evidence>